<dbReference type="GO" id="GO:0051639">
    <property type="term" value="P:actin filament network formation"/>
    <property type="evidence" value="ECO:0007669"/>
    <property type="project" value="TreeGrafter"/>
</dbReference>
<keyword evidence="8" id="KW-0677">Repeat</keyword>
<reference evidence="16" key="1">
    <citation type="submission" date="2025-08" db="UniProtKB">
        <authorList>
            <consortium name="Ensembl"/>
        </authorList>
    </citation>
    <scope>IDENTIFICATION</scope>
</reference>
<dbReference type="Pfam" id="PF16474">
    <property type="entry name" value="KIND"/>
    <property type="match status" value="1"/>
</dbReference>
<keyword evidence="6" id="KW-1003">Cell membrane</keyword>
<evidence type="ECO:0000256" key="7">
    <source>
        <dbReference type="ARBA" id="ARBA00022490"/>
    </source>
</evidence>
<dbReference type="GO" id="GO:0045010">
    <property type="term" value="P:actin nucleation"/>
    <property type="evidence" value="ECO:0007669"/>
    <property type="project" value="InterPro"/>
</dbReference>
<dbReference type="GO" id="GO:0003779">
    <property type="term" value="F:actin binding"/>
    <property type="evidence" value="ECO:0007669"/>
    <property type="project" value="UniProtKB-KW"/>
</dbReference>
<evidence type="ECO:0000256" key="3">
    <source>
        <dbReference type="ARBA" id="ARBA00004413"/>
    </source>
</evidence>
<dbReference type="PROSITE" id="PS51377">
    <property type="entry name" value="KIND"/>
    <property type="match status" value="1"/>
</dbReference>
<dbReference type="InterPro" id="IPR029901">
    <property type="entry name" value="Spire"/>
</dbReference>
<evidence type="ECO:0000313" key="16">
    <source>
        <dbReference type="Ensembl" id="ENSCVAP00000032043.1"/>
    </source>
</evidence>
<evidence type="ECO:0000259" key="15">
    <source>
        <dbReference type="PROSITE" id="PS51377"/>
    </source>
</evidence>
<evidence type="ECO:0000256" key="9">
    <source>
        <dbReference type="ARBA" id="ARBA00022927"/>
    </source>
</evidence>
<dbReference type="OMA" id="EQNDAMN"/>
<keyword evidence="10" id="KW-0472">Membrane</keyword>
<dbReference type="GO" id="GO:0008017">
    <property type="term" value="F:microtubule binding"/>
    <property type="evidence" value="ECO:0007669"/>
    <property type="project" value="TreeGrafter"/>
</dbReference>
<feature type="region of interest" description="Disordered" evidence="14">
    <location>
        <begin position="1"/>
        <end position="29"/>
    </location>
</feature>
<name>A0A3Q2EHL8_CYPVA</name>
<dbReference type="PANTHER" id="PTHR21345">
    <property type="entry name" value="SPIRE"/>
    <property type="match status" value="1"/>
</dbReference>
<comment type="similarity">
    <text evidence="4">Belongs to the spire family.</text>
</comment>
<keyword evidence="5" id="KW-0813">Transport</keyword>
<dbReference type="GO" id="GO:0051295">
    <property type="term" value="P:establishment of meiotic spindle localization"/>
    <property type="evidence" value="ECO:0007669"/>
    <property type="project" value="TreeGrafter"/>
</dbReference>
<comment type="subcellular location">
    <subcellularLocation>
        <location evidence="3">Cell membrane</location>
        <topology evidence="3">Peripheral membrane protein</topology>
        <orientation evidence="3">Cytoplasmic side</orientation>
    </subcellularLocation>
    <subcellularLocation>
        <location evidence="2">Cytoplasm</location>
        <location evidence="2">Cytoskeleton</location>
    </subcellularLocation>
    <subcellularLocation>
        <location evidence="1">Cytoplasmic vesicle membrane</location>
        <topology evidence="1">Peripheral membrane protein</topology>
        <orientation evidence="1">Cytoplasmic side</orientation>
    </subcellularLocation>
</comment>
<keyword evidence="11" id="KW-0009">Actin-binding</keyword>
<evidence type="ECO:0000256" key="6">
    <source>
        <dbReference type="ARBA" id="ARBA00022475"/>
    </source>
</evidence>
<keyword evidence="12" id="KW-0206">Cytoskeleton</keyword>
<dbReference type="Proteomes" id="UP000265020">
    <property type="component" value="Unassembled WGS sequence"/>
</dbReference>
<dbReference type="GO" id="GO:0036089">
    <property type="term" value="P:cleavage furrow formation"/>
    <property type="evidence" value="ECO:0007669"/>
    <property type="project" value="TreeGrafter"/>
</dbReference>
<evidence type="ECO:0000256" key="14">
    <source>
        <dbReference type="SAM" id="MobiDB-lite"/>
    </source>
</evidence>
<dbReference type="GO" id="GO:0005886">
    <property type="term" value="C:plasma membrane"/>
    <property type="evidence" value="ECO:0007669"/>
    <property type="project" value="UniProtKB-SubCell"/>
</dbReference>
<evidence type="ECO:0000256" key="2">
    <source>
        <dbReference type="ARBA" id="ARBA00004245"/>
    </source>
</evidence>
<dbReference type="Gene3D" id="1.10.510.10">
    <property type="entry name" value="Transferase(Phosphotransferase) domain 1"/>
    <property type="match status" value="1"/>
</dbReference>
<dbReference type="Ensembl" id="ENSCVAT00000027459.1">
    <property type="protein sequence ID" value="ENSCVAP00000032043.1"/>
    <property type="gene ID" value="ENSCVAG00000021769.1"/>
</dbReference>
<evidence type="ECO:0000256" key="12">
    <source>
        <dbReference type="ARBA" id="ARBA00023212"/>
    </source>
</evidence>
<accession>A0A3Q2EHL8</accession>
<reference evidence="16" key="2">
    <citation type="submission" date="2025-09" db="UniProtKB">
        <authorList>
            <consortium name="Ensembl"/>
        </authorList>
    </citation>
    <scope>IDENTIFICATION</scope>
</reference>
<evidence type="ECO:0000256" key="10">
    <source>
        <dbReference type="ARBA" id="ARBA00023136"/>
    </source>
</evidence>
<dbReference type="GeneTree" id="ENSGT00390000003058"/>
<dbReference type="GO" id="GO:0005938">
    <property type="term" value="C:cell cortex"/>
    <property type="evidence" value="ECO:0007669"/>
    <property type="project" value="TreeGrafter"/>
</dbReference>
<dbReference type="GO" id="GO:0040038">
    <property type="term" value="P:polar body extrusion after meiotic divisions"/>
    <property type="evidence" value="ECO:0007669"/>
    <property type="project" value="TreeGrafter"/>
</dbReference>
<dbReference type="PANTHER" id="PTHR21345:SF8">
    <property type="entry name" value="PROTEIN SPIRE HOMOLOG 1"/>
    <property type="match status" value="1"/>
</dbReference>
<organism evidence="16 17">
    <name type="scientific">Cyprinodon variegatus</name>
    <name type="common">Sheepshead minnow</name>
    <dbReference type="NCBI Taxonomy" id="28743"/>
    <lineage>
        <taxon>Eukaryota</taxon>
        <taxon>Metazoa</taxon>
        <taxon>Chordata</taxon>
        <taxon>Craniata</taxon>
        <taxon>Vertebrata</taxon>
        <taxon>Euteleostomi</taxon>
        <taxon>Actinopterygii</taxon>
        <taxon>Neopterygii</taxon>
        <taxon>Teleostei</taxon>
        <taxon>Neoteleostei</taxon>
        <taxon>Acanthomorphata</taxon>
        <taxon>Ovalentaria</taxon>
        <taxon>Atherinomorphae</taxon>
        <taxon>Cyprinodontiformes</taxon>
        <taxon>Cyprinodontidae</taxon>
        <taxon>Cyprinodon</taxon>
    </lineage>
</organism>
<keyword evidence="7" id="KW-0963">Cytoplasm</keyword>
<evidence type="ECO:0000256" key="4">
    <source>
        <dbReference type="ARBA" id="ARBA00010956"/>
    </source>
</evidence>
<feature type="compositionally biased region" description="Basic and acidic residues" evidence="14">
    <location>
        <begin position="1"/>
        <end position="23"/>
    </location>
</feature>
<dbReference type="AlphaFoldDB" id="A0A3Q2EHL8"/>
<protein>
    <recommendedName>
        <fullName evidence="15">KIND domain-containing protein</fullName>
    </recommendedName>
</protein>
<dbReference type="GO" id="GO:0048193">
    <property type="term" value="P:Golgi vesicle transport"/>
    <property type="evidence" value="ECO:0007669"/>
    <property type="project" value="TreeGrafter"/>
</dbReference>
<keyword evidence="9" id="KW-0653">Protein transport</keyword>
<dbReference type="GO" id="GO:0030659">
    <property type="term" value="C:cytoplasmic vesicle membrane"/>
    <property type="evidence" value="ECO:0007669"/>
    <property type="project" value="UniProtKB-SubCell"/>
</dbReference>
<feature type="region of interest" description="Disordered" evidence="14">
    <location>
        <begin position="92"/>
        <end position="112"/>
    </location>
</feature>
<dbReference type="GO" id="GO:0015031">
    <property type="term" value="P:protein transport"/>
    <property type="evidence" value="ECO:0007669"/>
    <property type="project" value="UniProtKB-KW"/>
</dbReference>
<evidence type="ECO:0000313" key="17">
    <source>
        <dbReference type="Proteomes" id="UP000265020"/>
    </source>
</evidence>
<proteinExistence type="inferred from homology"/>
<sequence>MAERRSGGEHRALTEAAAHRGEQNDAMNSAEDLSLEEILRLYSQPVNEEQAWAVCYQCCRSLEKAHRGEGGSAAASPRRICGPEDVRIQRDGSVKVDQRSSQGKIAEQLGSI</sequence>
<evidence type="ECO:0000256" key="11">
    <source>
        <dbReference type="ARBA" id="ARBA00023203"/>
    </source>
</evidence>
<evidence type="ECO:0000256" key="8">
    <source>
        <dbReference type="ARBA" id="ARBA00022737"/>
    </source>
</evidence>
<keyword evidence="17" id="KW-1185">Reference proteome</keyword>
<dbReference type="GO" id="GO:0030041">
    <property type="term" value="P:actin filament polymerization"/>
    <property type="evidence" value="ECO:0007669"/>
    <property type="project" value="TreeGrafter"/>
</dbReference>
<dbReference type="InterPro" id="IPR011019">
    <property type="entry name" value="KIND_dom"/>
</dbReference>
<evidence type="ECO:0000256" key="5">
    <source>
        <dbReference type="ARBA" id="ARBA00022448"/>
    </source>
</evidence>
<feature type="domain" description="KIND" evidence="15">
    <location>
        <begin position="33"/>
        <end position="112"/>
    </location>
</feature>
<evidence type="ECO:0000256" key="1">
    <source>
        <dbReference type="ARBA" id="ARBA00004180"/>
    </source>
</evidence>
<evidence type="ECO:0000256" key="13">
    <source>
        <dbReference type="ARBA" id="ARBA00023329"/>
    </source>
</evidence>
<keyword evidence="13" id="KW-0968">Cytoplasmic vesicle</keyword>
<dbReference type="GO" id="GO:0005856">
    <property type="term" value="C:cytoskeleton"/>
    <property type="evidence" value="ECO:0007669"/>
    <property type="project" value="UniProtKB-SubCell"/>
</dbReference>